<organism evidence="1 2">
    <name type="scientific">Akanthomyces muscarius</name>
    <name type="common">Entomopathogenic fungus</name>
    <name type="synonym">Lecanicillium muscarium</name>
    <dbReference type="NCBI Taxonomy" id="2231603"/>
    <lineage>
        <taxon>Eukaryota</taxon>
        <taxon>Fungi</taxon>
        <taxon>Dikarya</taxon>
        <taxon>Ascomycota</taxon>
        <taxon>Pezizomycotina</taxon>
        <taxon>Sordariomycetes</taxon>
        <taxon>Hypocreomycetidae</taxon>
        <taxon>Hypocreales</taxon>
        <taxon>Cordycipitaceae</taxon>
        <taxon>Akanthomyces</taxon>
    </lineage>
</organism>
<dbReference type="EMBL" id="JAJHUN010000009">
    <property type="protein sequence ID" value="KAJ4150991.1"/>
    <property type="molecule type" value="Genomic_DNA"/>
</dbReference>
<proteinExistence type="predicted"/>
<protein>
    <submittedName>
        <fullName evidence="1">Uncharacterized protein</fullName>
    </submittedName>
</protein>
<evidence type="ECO:0000313" key="1">
    <source>
        <dbReference type="EMBL" id="KAJ4150991.1"/>
    </source>
</evidence>
<sequence length="308" mass="34047">MSRAKSLSSMTCIDQRHIGLGNIRERVAAYNREHHTSWMKGWLQRPNLSCQRDEFPPAAIWQARDKRVWIRLLPGTMNGSAGQLFKGCLDKVKLSILGVNRGPPVKFKNMPAIDDAGLTENPCWPSTLVDDPGFALNANDPWYHESSNRGRRVYKKYYPNPPEAQFTQGKVNKSGWGKWDEHGVMMGMMDPDDVYVDEGNSSRRITEEELLDDLGMLRCLGDCSAEMADLGIASLPVSQIAPTPTPQSVEAETTPAFARRATSTALSKVLDAVISTATVAVGAMITEMAEYAAPDDTKDGWATDLAIW</sequence>
<comment type="caution">
    <text evidence="1">The sequence shown here is derived from an EMBL/GenBank/DDBJ whole genome shotgun (WGS) entry which is preliminary data.</text>
</comment>
<keyword evidence="2" id="KW-1185">Reference proteome</keyword>
<accession>A0A9W8QB63</accession>
<dbReference type="GeneID" id="80898872"/>
<evidence type="ECO:0000313" key="2">
    <source>
        <dbReference type="Proteomes" id="UP001144673"/>
    </source>
</evidence>
<name>A0A9W8QB63_AKAMU</name>
<gene>
    <name evidence="1" type="ORF">LMH87_011713</name>
</gene>
<reference evidence="1" key="1">
    <citation type="journal article" date="2023" name="Access Microbiol">
        <title>De-novo genome assembly for Akanthomyces muscarius, a biocontrol agent of insect agricultural pests.</title>
        <authorList>
            <person name="Erdos Z."/>
            <person name="Studholme D.J."/>
            <person name="Raymond B."/>
            <person name="Sharma M."/>
        </authorList>
    </citation>
    <scope>NUCLEOTIDE SEQUENCE</scope>
    <source>
        <strain evidence="1">Ve6</strain>
    </source>
</reference>
<dbReference type="RefSeq" id="XP_056052705.1">
    <property type="nucleotide sequence ID" value="XM_056200901.1"/>
</dbReference>
<dbReference type="AlphaFoldDB" id="A0A9W8QB63"/>
<dbReference type="KEGG" id="amus:LMH87_011713"/>
<dbReference type="Proteomes" id="UP001144673">
    <property type="component" value="Chromosome 4"/>
</dbReference>